<evidence type="ECO:0000313" key="5">
    <source>
        <dbReference type="Proteomes" id="UP001085076"/>
    </source>
</evidence>
<dbReference type="PANTHER" id="PTHR46502">
    <property type="entry name" value="C2 DOMAIN-CONTAINING"/>
    <property type="match status" value="1"/>
</dbReference>
<reference evidence="4" key="2">
    <citation type="journal article" date="2022" name="Hortic Res">
        <title>The genome of Dioscorea zingiberensis sheds light on the biosynthesis, origin and evolution of the medicinally important diosgenin saponins.</title>
        <authorList>
            <person name="Li Y."/>
            <person name="Tan C."/>
            <person name="Li Z."/>
            <person name="Guo J."/>
            <person name="Li S."/>
            <person name="Chen X."/>
            <person name="Wang C."/>
            <person name="Dai X."/>
            <person name="Yang H."/>
            <person name="Song W."/>
            <person name="Hou L."/>
            <person name="Xu J."/>
            <person name="Tong Z."/>
            <person name="Xu A."/>
            <person name="Yuan X."/>
            <person name="Wang W."/>
            <person name="Yang Q."/>
            <person name="Chen L."/>
            <person name="Sun Z."/>
            <person name="Wang K."/>
            <person name="Pan B."/>
            <person name="Chen J."/>
            <person name="Bao Y."/>
            <person name="Liu F."/>
            <person name="Qi X."/>
            <person name="Gang D.R."/>
            <person name="Wen J."/>
            <person name="Li J."/>
        </authorList>
    </citation>
    <scope>NUCLEOTIDE SEQUENCE</scope>
    <source>
        <strain evidence="4">Dzin_1.0</strain>
    </source>
</reference>
<protein>
    <recommendedName>
        <fullName evidence="3">C2 domain-containing protein</fullName>
    </recommendedName>
</protein>
<evidence type="ECO:0000256" key="2">
    <source>
        <dbReference type="ARBA" id="ARBA00022837"/>
    </source>
</evidence>
<dbReference type="AlphaFoldDB" id="A0A9D5D9N2"/>
<dbReference type="InterPro" id="IPR000008">
    <property type="entry name" value="C2_dom"/>
</dbReference>
<keyword evidence="5" id="KW-1185">Reference proteome</keyword>
<accession>A0A9D5D9N2</accession>
<dbReference type="CDD" id="cd04049">
    <property type="entry name" value="C2_putative_Elicitor-responsive_gene"/>
    <property type="match status" value="1"/>
</dbReference>
<dbReference type="Pfam" id="PF00168">
    <property type="entry name" value="C2"/>
    <property type="match status" value="1"/>
</dbReference>
<dbReference type="EMBL" id="JAGGNH010000001">
    <property type="protein sequence ID" value="KAJ0987778.1"/>
    <property type="molecule type" value="Genomic_DNA"/>
</dbReference>
<dbReference type="GO" id="GO:0046872">
    <property type="term" value="F:metal ion binding"/>
    <property type="evidence" value="ECO:0007669"/>
    <property type="project" value="UniProtKB-KW"/>
</dbReference>
<keyword evidence="1" id="KW-0479">Metal-binding</keyword>
<reference evidence="4" key="1">
    <citation type="submission" date="2021-03" db="EMBL/GenBank/DDBJ databases">
        <authorList>
            <person name="Li Z."/>
            <person name="Yang C."/>
        </authorList>
    </citation>
    <scope>NUCLEOTIDE SEQUENCE</scope>
    <source>
        <strain evidence="4">Dzin_1.0</strain>
        <tissue evidence="4">Leaf</tissue>
    </source>
</reference>
<keyword evidence="2" id="KW-0106">Calcium</keyword>
<dbReference type="Gene3D" id="2.60.40.150">
    <property type="entry name" value="C2 domain"/>
    <property type="match status" value="1"/>
</dbReference>
<sequence length="155" mass="17396">MARGILEVQLIDAKGLQDTDALGDMDPYVLIQYRNQEQKSSVARGQGRSPSWNESFKFQVHNAGAADHHQKLILRIMDEDTFTTDDFVGQAMINVADLISLGVEKGSSELHPCKYSVVLAERTYCGEIRVGVKFTMKMEEEMAEEFGGWKDSFAE</sequence>
<comment type="caution">
    <text evidence="4">The sequence shown here is derived from an EMBL/GenBank/DDBJ whole genome shotgun (WGS) entry which is preliminary data.</text>
</comment>
<name>A0A9D5D9N2_9LILI</name>
<proteinExistence type="predicted"/>
<dbReference type="InterPro" id="IPR035892">
    <property type="entry name" value="C2_domain_sf"/>
</dbReference>
<evidence type="ECO:0000313" key="4">
    <source>
        <dbReference type="EMBL" id="KAJ0987778.1"/>
    </source>
</evidence>
<dbReference type="Proteomes" id="UP001085076">
    <property type="component" value="Miscellaneous, Linkage group lg01"/>
</dbReference>
<dbReference type="PROSITE" id="PS50004">
    <property type="entry name" value="C2"/>
    <property type="match status" value="1"/>
</dbReference>
<dbReference type="OrthoDB" id="419768at2759"/>
<dbReference type="SMART" id="SM00239">
    <property type="entry name" value="C2"/>
    <property type="match status" value="1"/>
</dbReference>
<dbReference type="SUPFAM" id="SSF49562">
    <property type="entry name" value="C2 domain (Calcium/lipid-binding domain, CaLB)"/>
    <property type="match status" value="1"/>
</dbReference>
<evidence type="ECO:0000259" key="3">
    <source>
        <dbReference type="PROSITE" id="PS50004"/>
    </source>
</evidence>
<dbReference type="PANTHER" id="PTHR46502:SF15">
    <property type="entry name" value="16 KDA PHLOEM PROTEIN 1"/>
    <property type="match status" value="1"/>
</dbReference>
<organism evidence="4 5">
    <name type="scientific">Dioscorea zingiberensis</name>
    <dbReference type="NCBI Taxonomy" id="325984"/>
    <lineage>
        <taxon>Eukaryota</taxon>
        <taxon>Viridiplantae</taxon>
        <taxon>Streptophyta</taxon>
        <taxon>Embryophyta</taxon>
        <taxon>Tracheophyta</taxon>
        <taxon>Spermatophyta</taxon>
        <taxon>Magnoliopsida</taxon>
        <taxon>Liliopsida</taxon>
        <taxon>Dioscoreales</taxon>
        <taxon>Dioscoreaceae</taxon>
        <taxon>Dioscorea</taxon>
    </lineage>
</organism>
<evidence type="ECO:0000256" key="1">
    <source>
        <dbReference type="ARBA" id="ARBA00022723"/>
    </source>
</evidence>
<feature type="domain" description="C2" evidence="3">
    <location>
        <begin position="1"/>
        <end position="111"/>
    </location>
</feature>
<gene>
    <name evidence="4" type="ORF">J5N97_006134</name>
</gene>